<dbReference type="Pfam" id="PF00581">
    <property type="entry name" value="Rhodanese"/>
    <property type="match status" value="1"/>
</dbReference>
<dbReference type="PROSITE" id="PS50206">
    <property type="entry name" value="RHODANESE_3"/>
    <property type="match status" value="1"/>
</dbReference>
<dbReference type="SMART" id="SM00450">
    <property type="entry name" value="RHOD"/>
    <property type="match status" value="1"/>
</dbReference>
<comment type="caution">
    <text evidence="2">The sequence shown here is derived from an EMBL/GenBank/DDBJ whole genome shotgun (WGS) entry which is preliminary data.</text>
</comment>
<keyword evidence="3" id="KW-1185">Reference proteome</keyword>
<dbReference type="InterPro" id="IPR036873">
    <property type="entry name" value="Rhodanese-like_dom_sf"/>
</dbReference>
<keyword evidence="2" id="KW-0808">Transferase</keyword>
<name>A0A4V6PS18_9GAMM</name>
<dbReference type="EMBL" id="SNWH01000006">
    <property type="protein sequence ID" value="TDO09929.1"/>
    <property type="molecule type" value="Genomic_DNA"/>
</dbReference>
<sequence>MTIVQLATKTTREADSSAPLLSDDFPHAQSVPPNEAWQWIQSRNSVLVDVRTAEEREFVGYVPDSLHVPWAMGTALNRNPRFVRELEAKAGKTTSILLLCRSGKRSALALEAALAAGFEQVANIHEGFEGDLNPHGQRGHHNGWRFHGLPWRQG</sequence>
<evidence type="ECO:0000313" key="3">
    <source>
        <dbReference type="Proteomes" id="UP000295150"/>
    </source>
</evidence>
<feature type="domain" description="Rhodanese" evidence="1">
    <location>
        <begin position="41"/>
        <end position="140"/>
    </location>
</feature>
<dbReference type="Gene3D" id="3.40.250.10">
    <property type="entry name" value="Rhodanese-like domain"/>
    <property type="match status" value="1"/>
</dbReference>
<dbReference type="Proteomes" id="UP000295150">
    <property type="component" value="Unassembled WGS sequence"/>
</dbReference>
<dbReference type="InterPro" id="IPR001763">
    <property type="entry name" value="Rhodanese-like_dom"/>
</dbReference>
<dbReference type="PANTHER" id="PTHR45431">
    <property type="entry name" value="RHODANESE-LIKE DOMAIN-CONTAINING PROTEIN 15, CHLOROPLASTIC"/>
    <property type="match status" value="1"/>
</dbReference>
<dbReference type="SUPFAM" id="SSF52821">
    <property type="entry name" value="Rhodanese/Cell cycle control phosphatase"/>
    <property type="match status" value="1"/>
</dbReference>
<protein>
    <submittedName>
        <fullName evidence="2">Thiosulfate sulfurtransferase</fullName>
    </submittedName>
</protein>
<accession>A0A4V6PS18</accession>
<reference evidence="2 3" key="1">
    <citation type="submission" date="2019-03" db="EMBL/GenBank/DDBJ databases">
        <title>Freshwater and sediment microbial communities from various areas in North America, analyzing microbe dynamics in response to fracking.</title>
        <authorList>
            <person name="Lamendella R."/>
        </authorList>
    </citation>
    <scope>NUCLEOTIDE SEQUENCE [LARGE SCALE GENOMIC DNA]</scope>
    <source>
        <strain evidence="2 3">1_TX</strain>
    </source>
</reference>
<evidence type="ECO:0000259" key="1">
    <source>
        <dbReference type="PROSITE" id="PS50206"/>
    </source>
</evidence>
<dbReference type="RefSeq" id="WP_133482982.1">
    <property type="nucleotide sequence ID" value="NZ_SNWH01000006.1"/>
</dbReference>
<dbReference type="AlphaFoldDB" id="A0A4V6PS18"/>
<dbReference type="GO" id="GO:0016740">
    <property type="term" value="F:transferase activity"/>
    <property type="evidence" value="ECO:0007669"/>
    <property type="project" value="UniProtKB-KW"/>
</dbReference>
<organism evidence="2 3">
    <name type="scientific">Halomonas ventosae</name>
    <dbReference type="NCBI Taxonomy" id="229007"/>
    <lineage>
        <taxon>Bacteria</taxon>
        <taxon>Pseudomonadati</taxon>
        <taxon>Pseudomonadota</taxon>
        <taxon>Gammaproteobacteria</taxon>
        <taxon>Oceanospirillales</taxon>
        <taxon>Halomonadaceae</taxon>
        <taxon>Halomonas</taxon>
    </lineage>
</organism>
<evidence type="ECO:0000313" key="2">
    <source>
        <dbReference type="EMBL" id="TDO09929.1"/>
    </source>
</evidence>
<dbReference type="OrthoDB" id="9789585at2"/>
<dbReference type="PANTHER" id="PTHR45431:SF3">
    <property type="entry name" value="RHODANESE-LIKE DOMAIN-CONTAINING PROTEIN 15, CHLOROPLASTIC"/>
    <property type="match status" value="1"/>
</dbReference>
<proteinExistence type="predicted"/>
<gene>
    <name evidence="2" type="ORF">DFO68_106186</name>
</gene>
<dbReference type="InterPro" id="IPR052367">
    <property type="entry name" value="Thiosulfate_ST/Rhodanese-like"/>
</dbReference>